<feature type="transmembrane region" description="Helical" evidence="5">
    <location>
        <begin position="228"/>
        <end position="253"/>
    </location>
</feature>
<dbReference type="InterPro" id="IPR004710">
    <property type="entry name" value="Bilac:Na_transpt"/>
</dbReference>
<feature type="transmembrane region" description="Helical" evidence="5">
    <location>
        <begin position="165"/>
        <end position="183"/>
    </location>
</feature>
<feature type="transmembrane region" description="Helical" evidence="5">
    <location>
        <begin position="129"/>
        <end position="153"/>
    </location>
</feature>
<dbReference type="STRING" id="1116391.PM3016_1608"/>
<name>H6NA00_9BACL</name>
<sequence length="330" mass="35788">MRETGLRLNAVIEKYLSLIVPVSLILGFLLSRSFNGSAALVPYLFGYLTFVMATGCSWKQIREAFRMPVPMLLTFGLCHVLAPMIGYLIGTAAFGEGSPYVVGFVMFSVIPLGVSSVIWVGLSKGHVPLTLAMIVIDSALSPLVIPAAIEAFFGTTIAFDHTKVMMDLVQIIVVPTILGVLVNELSKGRFKGWSAPVCGPTSKLAMVIVVMINAAVIQPYVMEMKADMLTVVPLVFLLVAVSYALGFFGSLWLRKTDIIISVTYSSGMRNISLGLVLALAYFEPLTAVPVVLSILIQQPMASVNRWCMKLYGQSRLYKKITGAPQSGPLR</sequence>
<evidence type="ECO:0000256" key="4">
    <source>
        <dbReference type="ARBA" id="ARBA00023136"/>
    </source>
</evidence>
<evidence type="ECO:0000256" key="1">
    <source>
        <dbReference type="ARBA" id="ARBA00004141"/>
    </source>
</evidence>
<reference evidence="6 7" key="1">
    <citation type="journal article" date="2012" name="J. Bacteriol.">
        <title>Complete Genome Sequence of Paenibacillus mucilaginosus 3016, a Bacterium Functional as Microbial Fertilizer.</title>
        <authorList>
            <person name="Ma M."/>
            <person name="Wang Z."/>
            <person name="Li L."/>
            <person name="Jiang X."/>
            <person name="Guan D."/>
            <person name="Cao F."/>
            <person name="Chen H."/>
            <person name="Wang X."/>
            <person name="Shen D."/>
            <person name="Du B."/>
            <person name="Li J."/>
        </authorList>
    </citation>
    <scope>NUCLEOTIDE SEQUENCE [LARGE SCALE GENOMIC DNA]</scope>
    <source>
        <strain evidence="6 7">3016</strain>
    </source>
</reference>
<feature type="transmembrane region" description="Helical" evidence="5">
    <location>
        <begin position="273"/>
        <end position="296"/>
    </location>
</feature>
<keyword evidence="3 5" id="KW-1133">Transmembrane helix</keyword>
<accession>H6NA00</accession>
<keyword evidence="7" id="KW-1185">Reference proteome</keyword>
<dbReference type="AlphaFoldDB" id="H6NA00"/>
<evidence type="ECO:0000313" key="6">
    <source>
        <dbReference type="EMBL" id="AFC28528.1"/>
    </source>
</evidence>
<gene>
    <name evidence="6" type="ORF">PM3016_1608</name>
</gene>
<dbReference type="PANTHER" id="PTHR10361">
    <property type="entry name" value="SODIUM-BILE ACID COTRANSPORTER"/>
    <property type="match status" value="1"/>
</dbReference>
<evidence type="ECO:0000313" key="7">
    <source>
        <dbReference type="Proteomes" id="UP000007523"/>
    </source>
</evidence>
<dbReference type="EMBL" id="CP003235">
    <property type="protein sequence ID" value="AFC28528.1"/>
    <property type="molecule type" value="Genomic_DNA"/>
</dbReference>
<keyword evidence="2 5" id="KW-0812">Transmembrane</keyword>
<dbReference type="GO" id="GO:0016020">
    <property type="term" value="C:membrane"/>
    <property type="evidence" value="ECO:0007669"/>
    <property type="project" value="UniProtKB-SubCell"/>
</dbReference>
<evidence type="ECO:0000256" key="5">
    <source>
        <dbReference type="SAM" id="Phobius"/>
    </source>
</evidence>
<keyword evidence="4 5" id="KW-0472">Membrane</keyword>
<proteinExistence type="predicted"/>
<protein>
    <submittedName>
        <fullName evidence="6">Bile acid:sodium symporter</fullName>
    </submittedName>
</protein>
<dbReference type="RefSeq" id="WP_014369093.1">
    <property type="nucleotide sequence ID" value="NC_016935.1"/>
</dbReference>
<dbReference type="PANTHER" id="PTHR10361:SF28">
    <property type="entry name" value="P3 PROTEIN-RELATED"/>
    <property type="match status" value="1"/>
</dbReference>
<evidence type="ECO:0000256" key="3">
    <source>
        <dbReference type="ARBA" id="ARBA00022989"/>
    </source>
</evidence>
<dbReference type="InterPro" id="IPR038770">
    <property type="entry name" value="Na+/solute_symporter_sf"/>
</dbReference>
<feature type="transmembrane region" description="Helical" evidence="5">
    <location>
        <begin position="204"/>
        <end position="222"/>
    </location>
</feature>
<dbReference type="InterPro" id="IPR002657">
    <property type="entry name" value="BilAc:Na_symport/Acr3"/>
</dbReference>
<feature type="transmembrane region" description="Helical" evidence="5">
    <location>
        <begin position="70"/>
        <end position="94"/>
    </location>
</feature>
<dbReference type="Gene3D" id="1.20.1530.20">
    <property type="match status" value="1"/>
</dbReference>
<organism evidence="6 7">
    <name type="scientific">Paenibacillus mucilaginosus 3016</name>
    <dbReference type="NCBI Taxonomy" id="1116391"/>
    <lineage>
        <taxon>Bacteria</taxon>
        <taxon>Bacillati</taxon>
        <taxon>Bacillota</taxon>
        <taxon>Bacilli</taxon>
        <taxon>Bacillales</taxon>
        <taxon>Paenibacillaceae</taxon>
        <taxon>Paenibacillus</taxon>
    </lineage>
</organism>
<dbReference type="Proteomes" id="UP000007523">
    <property type="component" value="Chromosome"/>
</dbReference>
<comment type="subcellular location">
    <subcellularLocation>
        <location evidence="1">Membrane</location>
        <topology evidence="1">Multi-pass membrane protein</topology>
    </subcellularLocation>
</comment>
<dbReference type="KEGG" id="pmq:PM3016_1608"/>
<feature type="transmembrane region" description="Helical" evidence="5">
    <location>
        <begin position="100"/>
        <end position="122"/>
    </location>
</feature>
<dbReference type="HOGENOM" id="CLU_071795_0_0_9"/>
<evidence type="ECO:0000256" key="2">
    <source>
        <dbReference type="ARBA" id="ARBA00022692"/>
    </source>
</evidence>
<feature type="transmembrane region" description="Helical" evidence="5">
    <location>
        <begin position="12"/>
        <end position="34"/>
    </location>
</feature>
<dbReference type="Pfam" id="PF01758">
    <property type="entry name" value="SBF"/>
    <property type="match status" value="1"/>
</dbReference>
<feature type="transmembrane region" description="Helical" evidence="5">
    <location>
        <begin position="40"/>
        <end position="58"/>
    </location>
</feature>